<dbReference type="Pfam" id="PF07883">
    <property type="entry name" value="Cupin_2"/>
    <property type="match status" value="1"/>
</dbReference>
<evidence type="ECO:0000259" key="1">
    <source>
        <dbReference type="Pfam" id="PF07883"/>
    </source>
</evidence>
<reference evidence="2 3" key="1">
    <citation type="submission" date="2019-02" db="EMBL/GenBank/DDBJ databases">
        <authorList>
            <person name="Fomenkov A."/>
            <person name="Dubinina G."/>
            <person name="Grabovich M."/>
            <person name="Vincze T."/>
            <person name="Roberts R.J."/>
        </authorList>
    </citation>
    <scope>NUCLEOTIDE SEQUENCE [LARGE SCALE GENOMIC DNA]</scope>
    <source>
        <strain evidence="2 3">P</strain>
    </source>
</reference>
<dbReference type="OrthoDB" id="2620172at2"/>
<dbReference type="InterPro" id="IPR014710">
    <property type="entry name" value="RmlC-like_jellyroll"/>
</dbReference>
<sequence length="106" mass="12422">MNCNIRSLEKGKYSYPYHYHHNSEELFVIIYGKGELRTPTGIEKVNIGEIVLFEKSKSGAHQIYNPNSEPLIYMDLRTINKVDVCEYPDSRKLIYYQNKIFTIKAT</sequence>
<dbReference type="InterPro" id="IPR013096">
    <property type="entry name" value="Cupin_2"/>
</dbReference>
<dbReference type="InterPro" id="IPR011051">
    <property type="entry name" value="RmlC_Cupin_sf"/>
</dbReference>
<protein>
    <submittedName>
        <fullName evidence="2">Cupin domain-containing protein</fullName>
    </submittedName>
</protein>
<dbReference type="Proteomes" id="UP000323824">
    <property type="component" value="Chromosome"/>
</dbReference>
<dbReference type="Gene3D" id="2.60.120.10">
    <property type="entry name" value="Jelly Rolls"/>
    <property type="match status" value="1"/>
</dbReference>
<proteinExistence type="predicted"/>
<organism evidence="2 3">
    <name type="scientific">Thiospirochaeta perfilievii</name>
    <dbReference type="NCBI Taxonomy" id="252967"/>
    <lineage>
        <taxon>Bacteria</taxon>
        <taxon>Pseudomonadati</taxon>
        <taxon>Spirochaetota</taxon>
        <taxon>Spirochaetia</taxon>
        <taxon>Spirochaetales</taxon>
        <taxon>Spirochaetaceae</taxon>
        <taxon>Thiospirochaeta</taxon>
    </lineage>
</organism>
<reference evidence="2 3" key="2">
    <citation type="submission" date="2019-09" db="EMBL/GenBank/DDBJ databases">
        <title>Complete Genome Sequence and Methylome Analysis of free living Spirochaetas.</title>
        <authorList>
            <person name="Leshcheva N."/>
            <person name="Mikheeva N."/>
        </authorList>
    </citation>
    <scope>NUCLEOTIDE SEQUENCE [LARGE SCALE GENOMIC DNA]</scope>
    <source>
        <strain evidence="2 3">P</strain>
    </source>
</reference>
<gene>
    <name evidence="2" type="ORF">EW093_05020</name>
</gene>
<name>A0A5C1QBH8_9SPIO</name>
<dbReference type="EMBL" id="CP035807">
    <property type="protein sequence ID" value="QEN04086.1"/>
    <property type="molecule type" value="Genomic_DNA"/>
</dbReference>
<evidence type="ECO:0000313" key="2">
    <source>
        <dbReference type="EMBL" id="QEN04086.1"/>
    </source>
</evidence>
<accession>A0A5C1QBH8</accession>
<dbReference type="KEGG" id="sper:EW093_05020"/>
<dbReference type="AlphaFoldDB" id="A0A5C1QBH8"/>
<dbReference type="SUPFAM" id="SSF51182">
    <property type="entry name" value="RmlC-like cupins"/>
    <property type="match status" value="1"/>
</dbReference>
<feature type="domain" description="Cupin type-2" evidence="1">
    <location>
        <begin position="7"/>
        <end position="75"/>
    </location>
</feature>
<evidence type="ECO:0000313" key="3">
    <source>
        <dbReference type="Proteomes" id="UP000323824"/>
    </source>
</evidence>
<keyword evidence="3" id="KW-1185">Reference proteome</keyword>